<name>A0A6V7QKF4_ANACO</name>
<dbReference type="Gene3D" id="2.10.69.10">
    <property type="entry name" value="Cysteine Protease (Bromelain) Inhibitor, subunit H"/>
    <property type="match status" value="1"/>
</dbReference>
<reference evidence="5" key="1">
    <citation type="submission" date="2020-07" db="EMBL/GenBank/DDBJ databases">
        <authorList>
            <person name="Lin J."/>
        </authorList>
    </citation>
    <scope>NUCLEOTIDE SEQUENCE</scope>
</reference>
<feature type="chain" id="PRO_5028300873" description="Bowman-Birk serine protease inhibitors family domain-containing protein" evidence="3">
    <location>
        <begin position="28"/>
        <end position="116"/>
    </location>
</feature>
<dbReference type="GO" id="GO:0004867">
    <property type="term" value="F:serine-type endopeptidase inhibitor activity"/>
    <property type="evidence" value="ECO:0007669"/>
    <property type="project" value="InterPro"/>
</dbReference>
<keyword evidence="1" id="KW-0646">Protease inhibitor</keyword>
<evidence type="ECO:0000313" key="5">
    <source>
        <dbReference type="EMBL" id="CAD1843620.1"/>
    </source>
</evidence>
<sequence length="116" mass="12759">MEGGKRVGAALLVLLVAVACFVNQSSARSHPGLDFLDRVMNKASAATAKCDICICMMIWPERCICVDQFDCCPSWCKDCEEVDGNKYVCLDVNSDQCKLPSSSDTNRMIKLPHGHE</sequence>
<protein>
    <recommendedName>
        <fullName evidence="4">Bowman-Birk serine protease inhibitors family domain-containing protein</fullName>
    </recommendedName>
</protein>
<evidence type="ECO:0000256" key="3">
    <source>
        <dbReference type="SAM" id="SignalP"/>
    </source>
</evidence>
<dbReference type="InterPro" id="IPR035995">
    <property type="entry name" value="Bowman-Birk_prot_inh"/>
</dbReference>
<dbReference type="SMART" id="SM00269">
    <property type="entry name" value="BowB"/>
    <property type="match status" value="1"/>
</dbReference>
<dbReference type="AlphaFoldDB" id="A0A6V7QKF4"/>
<dbReference type="InterPro" id="IPR000877">
    <property type="entry name" value="Prot_inh_BBI"/>
</dbReference>
<accession>A0A6V7QKF4</accession>
<feature type="signal peptide" evidence="3">
    <location>
        <begin position="1"/>
        <end position="27"/>
    </location>
</feature>
<evidence type="ECO:0000259" key="4">
    <source>
        <dbReference type="SMART" id="SM00269"/>
    </source>
</evidence>
<dbReference type="EMBL" id="LR862137">
    <property type="protein sequence ID" value="CAD1843620.1"/>
    <property type="molecule type" value="Genomic_DNA"/>
</dbReference>
<dbReference type="SUPFAM" id="SSF57247">
    <property type="entry name" value="Bowman-Birk inhibitor, BBI"/>
    <property type="match status" value="1"/>
</dbReference>
<proteinExistence type="predicted"/>
<evidence type="ECO:0000256" key="1">
    <source>
        <dbReference type="ARBA" id="ARBA00022690"/>
    </source>
</evidence>
<gene>
    <name evidence="5" type="ORF">CB5_LOCUS26831</name>
</gene>
<dbReference type="PROSITE" id="PS51257">
    <property type="entry name" value="PROKAR_LIPOPROTEIN"/>
    <property type="match status" value="1"/>
</dbReference>
<dbReference type="GO" id="GO:0005576">
    <property type="term" value="C:extracellular region"/>
    <property type="evidence" value="ECO:0007669"/>
    <property type="project" value="InterPro"/>
</dbReference>
<keyword evidence="3" id="KW-0732">Signal</keyword>
<keyword evidence="2" id="KW-1015">Disulfide bond</keyword>
<evidence type="ECO:0000256" key="2">
    <source>
        <dbReference type="ARBA" id="ARBA00023157"/>
    </source>
</evidence>
<feature type="domain" description="Bowman-Birk serine protease inhibitors family" evidence="4">
    <location>
        <begin position="50"/>
        <end position="97"/>
    </location>
</feature>
<organism evidence="5">
    <name type="scientific">Ananas comosus var. bracteatus</name>
    <name type="common">red pineapple</name>
    <dbReference type="NCBI Taxonomy" id="296719"/>
    <lineage>
        <taxon>Eukaryota</taxon>
        <taxon>Viridiplantae</taxon>
        <taxon>Streptophyta</taxon>
        <taxon>Embryophyta</taxon>
        <taxon>Tracheophyta</taxon>
        <taxon>Spermatophyta</taxon>
        <taxon>Magnoliopsida</taxon>
        <taxon>Liliopsida</taxon>
        <taxon>Poales</taxon>
        <taxon>Bromeliaceae</taxon>
        <taxon>Bromelioideae</taxon>
        <taxon>Ananas</taxon>
    </lineage>
</organism>